<keyword evidence="3" id="KW-0186">Copper</keyword>
<evidence type="ECO:0000256" key="2">
    <source>
        <dbReference type="ARBA" id="ARBA00022723"/>
    </source>
</evidence>
<organism evidence="6 7">
    <name type="scientific">Anaeromyxobacter paludicola</name>
    <dbReference type="NCBI Taxonomy" id="2918171"/>
    <lineage>
        <taxon>Bacteria</taxon>
        <taxon>Pseudomonadati</taxon>
        <taxon>Myxococcota</taxon>
        <taxon>Myxococcia</taxon>
        <taxon>Myxococcales</taxon>
        <taxon>Cystobacterineae</taxon>
        <taxon>Anaeromyxobacteraceae</taxon>
        <taxon>Anaeromyxobacter</taxon>
    </lineage>
</organism>
<proteinExistence type="predicted"/>
<dbReference type="InterPro" id="IPR008972">
    <property type="entry name" value="Cupredoxin"/>
</dbReference>
<evidence type="ECO:0000256" key="4">
    <source>
        <dbReference type="SAM" id="SignalP"/>
    </source>
</evidence>
<gene>
    <name evidence="6" type="ORF">AMPC_26230</name>
</gene>
<dbReference type="InterPro" id="IPR028096">
    <property type="entry name" value="EfeO_Cupredoxin"/>
</dbReference>
<feature type="signal peptide" evidence="4">
    <location>
        <begin position="1"/>
        <end position="22"/>
    </location>
</feature>
<dbReference type="InterPro" id="IPR001505">
    <property type="entry name" value="Copper_CuA"/>
</dbReference>
<dbReference type="PROSITE" id="PS00078">
    <property type="entry name" value="COX2"/>
    <property type="match status" value="1"/>
</dbReference>
<comment type="subcellular location">
    <subcellularLocation>
        <location evidence="1">Cell envelope</location>
    </subcellularLocation>
</comment>
<dbReference type="InterPro" id="IPR002429">
    <property type="entry name" value="CcO_II-like_C"/>
</dbReference>
<dbReference type="PANTHER" id="PTHR42838">
    <property type="entry name" value="CYTOCHROME C OXIDASE SUBUNIT II"/>
    <property type="match status" value="1"/>
</dbReference>
<feature type="domain" description="Cytochrome oxidase subunit II copper A binding" evidence="5">
    <location>
        <begin position="23"/>
        <end position="114"/>
    </location>
</feature>
<accession>A0ABM7XCB3</accession>
<dbReference type="SUPFAM" id="SSF49503">
    <property type="entry name" value="Cupredoxins"/>
    <property type="match status" value="1"/>
</dbReference>
<dbReference type="InterPro" id="IPR051403">
    <property type="entry name" value="NosZ/Cyto_c_oxidase_sub2"/>
</dbReference>
<dbReference type="RefSeq" id="WP_248341786.1">
    <property type="nucleotide sequence ID" value="NZ_AP025592.1"/>
</dbReference>
<name>A0ABM7XCB3_9BACT</name>
<dbReference type="EMBL" id="AP025592">
    <property type="protein sequence ID" value="BDG09510.1"/>
    <property type="molecule type" value="Genomic_DNA"/>
</dbReference>
<evidence type="ECO:0000313" key="6">
    <source>
        <dbReference type="EMBL" id="BDG09510.1"/>
    </source>
</evidence>
<evidence type="ECO:0000259" key="5">
    <source>
        <dbReference type="PROSITE" id="PS50857"/>
    </source>
</evidence>
<reference evidence="7" key="1">
    <citation type="journal article" date="2022" name="Int. J. Syst. Evol. Microbiol.">
        <title>Anaeromyxobacter oryzae sp. nov., Anaeromyxobacter diazotrophicus sp. nov. and Anaeromyxobacter paludicola sp. nov., isolated from paddy soils.</title>
        <authorList>
            <person name="Itoh H."/>
            <person name="Xu Z."/>
            <person name="Mise K."/>
            <person name="Masuda Y."/>
            <person name="Ushijima N."/>
            <person name="Hayakawa C."/>
            <person name="Shiratori Y."/>
            <person name="Senoo K."/>
        </authorList>
    </citation>
    <scope>NUCLEOTIDE SEQUENCE [LARGE SCALE GENOMIC DNA]</scope>
    <source>
        <strain evidence="7">Red630</strain>
    </source>
</reference>
<keyword evidence="4" id="KW-0732">Signal</keyword>
<dbReference type="Gene3D" id="2.60.40.420">
    <property type="entry name" value="Cupredoxins - blue copper proteins"/>
    <property type="match status" value="1"/>
</dbReference>
<keyword evidence="2" id="KW-0479">Metal-binding</keyword>
<sequence length="114" mass="12333">MRPALFAAAVALPLLAAAPARAADPVTVTIVAKRFEFTPKEVRLKAGQPVRIVLRSEDVTHGFFQRELGIDAEATKETPAEITLTPAKPGRYVTICDHFCGSGHGNMKMTFVVE</sequence>
<keyword evidence="7" id="KW-1185">Reference proteome</keyword>
<evidence type="ECO:0000313" key="7">
    <source>
        <dbReference type="Proteomes" id="UP001162734"/>
    </source>
</evidence>
<protein>
    <recommendedName>
        <fullName evidence="5">Cytochrome oxidase subunit II copper A binding domain-containing protein</fullName>
    </recommendedName>
</protein>
<evidence type="ECO:0000256" key="1">
    <source>
        <dbReference type="ARBA" id="ARBA00004196"/>
    </source>
</evidence>
<dbReference type="Proteomes" id="UP001162734">
    <property type="component" value="Chromosome"/>
</dbReference>
<dbReference type="PROSITE" id="PS50857">
    <property type="entry name" value="COX2_CUA"/>
    <property type="match status" value="1"/>
</dbReference>
<dbReference type="PANTHER" id="PTHR42838:SF2">
    <property type="entry name" value="NITROUS-OXIDE REDUCTASE"/>
    <property type="match status" value="1"/>
</dbReference>
<evidence type="ECO:0000256" key="3">
    <source>
        <dbReference type="ARBA" id="ARBA00023008"/>
    </source>
</evidence>
<feature type="chain" id="PRO_5046804403" description="Cytochrome oxidase subunit II copper A binding domain-containing protein" evidence="4">
    <location>
        <begin position="23"/>
        <end position="114"/>
    </location>
</feature>
<dbReference type="Pfam" id="PF13473">
    <property type="entry name" value="Cupredoxin_1"/>
    <property type="match status" value="1"/>
</dbReference>